<dbReference type="HOGENOM" id="CLU_3055996_0_0_1"/>
<organism evidence="1 2">
    <name type="scientific">Laccaria amethystina LaAM-08-1</name>
    <dbReference type="NCBI Taxonomy" id="1095629"/>
    <lineage>
        <taxon>Eukaryota</taxon>
        <taxon>Fungi</taxon>
        <taxon>Dikarya</taxon>
        <taxon>Basidiomycota</taxon>
        <taxon>Agaricomycotina</taxon>
        <taxon>Agaricomycetes</taxon>
        <taxon>Agaricomycetidae</taxon>
        <taxon>Agaricales</taxon>
        <taxon>Agaricineae</taxon>
        <taxon>Hydnangiaceae</taxon>
        <taxon>Laccaria</taxon>
    </lineage>
</organism>
<dbReference type="AlphaFoldDB" id="A0A0C9WIT8"/>
<dbReference type="EMBL" id="KN838840">
    <property type="protein sequence ID" value="KIJ93519.1"/>
    <property type="molecule type" value="Genomic_DNA"/>
</dbReference>
<evidence type="ECO:0000313" key="2">
    <source>
        <dbReference type="Proteomes" id="UP000054477"/>
    </source>
</evidence>
<evidence type="ECO:0000313" key="1">
    <source>
        <dbReference type="EMBL" id="KIJ93519.1"/>
    </source>
</evidence>
<proteinExistence type="predicted"/>
<gene>
    <name evidence="1" type="ORF">K443DRAFT_111955</name>
</gene>
<protein>
    <submittedName>
        <fullName evidence="1">Uncharacterized protein</fullName>
    </submittedName>
</protein>
<reference evidence="2" key="2">
    <citation type="submission" date="2015-01" db="EMBL/GenBank/DDBJ databases">
        <title>Evolutionary Origins and Diversification of the Mycorrhizal Mutualists.</title>
        <authorList>
            <consortium name="DOE Joint Genome Institute"/>
            <consortium name="Mycorrhizal Genomics Consortium"/>
            <person name="Kohler A."/>
            <person name="Kuo A."/>
            <person name="Nagy L.G."/>
            <person name="Floudas D."/>
            <person name="Copeland A."/>
            <person name="Barry K.W."/>
            <person name="Cichocki N."/>
            <person name="Veneault-Fourrey C."/>
            <person name="LaButti K."/>
            <person name="Lindquist E.A."/>
            <person name="Lipzen A."/>
            <person name="Lundell T."/>
            <person name="Morin E."/>
            <person name="Murat C."/>
            <person name="Riley R."/>
            <person name="Ohm R."/>
            <person name="Sun H."/>
            <person name="Tunlid A."/>
            <person name="Henrissat B."/>
            <person name="Grigoriev I.V."/>
            <person name="Hibbett D.S."/>
            <person name="Martin F."/>
        </authorList>
    </citation>
    <scope>NUCLEOTIDE SEQUENCE [LARGE SCALE GENOMIC DNA]</scope>
    <source>
        <strain evidence="2">LaAM-08-1</strain>
    </source>
</reference>
<feature type="non-terminal residue" evidence="1">
    <location>
        <position position="1"/>
    </location>
</feature>
<keyword evidence="2" id="KW-1185">Reference proteome</keyword>
<name>A0A0C9WIT8_9AGAR</name>
<dbReference type="OrthoDB" id="10499378at2759"/>
<reference evidence="1 2" key="1">
    <citation type="submission" date="2014-04" db="EMBL/GenBank/DDBJ databases">
        <authorList>
            <consortium name="DOE Joint Genome Institute"/>
            <person name="Kuo A."/>
            <person name="Kohler A."/>
            <person name="Nagy L.G."/>
            <person name="Floudas D."/>
            <person name="Copeland A."/>
            <person name="Barry K.W."/>
            <person name="Cichocki N."/>
            <person name="Veneault-Fourrey C."/>
            <person name="LaButti K."/>
            <person name="Lindquist E.A."/>
            <person name="Lipzen A."/>
            <person name="Lundell T."/>
            <person name="Morin E."/>
            <person name="Murat C."/>
            <person name="Sun H."/>
            <person name="Tunlid A."/>
            <person name="Henrissat B."/>
            <person name="Grigoriev I.V."/>
            <person name="Hibbett D.S."/>
            <person name="Martin F."/>
            <person name="Nordberg H.P."/>
            <person name="Cantor M.N."/>
            <person name="Hua S.X."/>
        </authorList>
    </citation>
    <scope>NUCLEOTIDE SEQUENCE [LARGE SCALE GENOMIC DNA]</scope>
    <source>
        <strain evidence="1 2">LaAM-08-1</strain>
    </source>
</reference>
<sequence length="54" mass="6408">GEWSCKYRKLAREVERLKLAREASLVEQDVSNDLERRLRRARGMLMMVGQLGRF</sequence>
<dbReference type="Proteomes" id="UP000054477">
    <property type="component" value="Unassembled WGS sequence"/>
</dbReference>
<accession>A0A0C9WIT8</accession>